<dbReference type="OMA" id="ICVFCSE"/>
<dbReference type="PANTHER" id="PTHR21312:SF30">
    <property type="entry name" value="SERINE PROTEASE INHIBITOR KAZAL-TYPE 11-RELATED"/>
    <property type="match status" value="1"/>
</dbReference>
<dbReference type="AlphaFoldDB" id="A0A4X1T3U3"/>
<organism evidence="2 3">
    <name type="scientific">Sus scrofa</name>
    <name type="common">Pig</name>
    <dbReference type="NCBI Taxonomy" id="9823"/>
    <lineage>
        <taxon>Eukaryota</taxon>
        <taxon>Metazoa</taxon>
        <taxon>Chordata</taxon>
        <taxon>Craniata</taxon>
        <taxon>Vertebrata</taxon>
        <taxon>Euteleostomi</taxon>
        <taxon>Mammalia</taxon>
        <taxon>Eutheria</taxon>
        <taxon>Laurasiatheria</taxon>
        <taxon>Artiodactyla</taxon>
        <taxon>Suina</taxon>
        <taxon>Suidae</taxon>
        <taxon>Sus</taxon>
    </lineage>
</organism>
<dbReference type="Ensembl" id="ENSSSCT00070011755.1">
    <property type="protein sequence ID" value="ENSSSCP00070009681.1"/>
    <property type="gene ID" value="ENSSSCG00070006185.1"/>
</dbReference>
<dbReference type="Gene3D" id="3.30.60.30">
    <property type="match status" value="1"/>
</dbReference>
<accession>A0A4X1T3U3</accession>
<dbReference type="InterPro" id="IPR036058">
    <property type="entry name" value="Kazal_dom_sf"/>
</dbReference>
<dbReference type="InterPro" id="IPR002350">
    <property type="entry name" value="Kazal_dom"/>
</dbReference>
<feature type="domain" description="Kazal-like" evidence="1">
    <location>
        <begin position="12"/>
        <end position="65"/>
    </location>
</feature>
<proteinExistence type="predicted"/>
<evidence type="ECO:0000313" key="2">
    <source>
        <dbReference type="Ensembl" id="ENSSSCP00070009681.1"/>
    </source>
</evidence>
<dbReference type="Proteomes" id="UP000314985">
    <property type="component" value="Chromosome 2"/>
</dbReference>
<protein>
    <recommendedName>
        <fullName evidence="1">Kazal-like domain-containing protein</fullName>
    </recommendedName>
</protein>
<dbReference type="PROSITE" id="PS00282">
    <property type="entry name" value="KAZAL_1"/>
    <property type="match status" value="1"/>
</dbReference>
<dbReference type="PANTHER" id="PTHR21312">
    <property type="entry name" value="SERINE PROTEASE INHIBITOR"/>
    <property type="match status" value="1"/>
</dbReference>
<evidence type="ECO:0000313" key="3">
    <source>
        <dbReference type="Proteomes" id="UP000314985"/>
    </source>
</evidence>
<dbReference type="SMART" id="SM00280">
    <property type="entry name" value="KAZAL"/>
    <property type="match status" value="1"/>
</dbReference>
<reference evidence="2" key="2">
    <citation type="submission" date="2025-08" db="UniProtKB">
        <authorList>
            <consortium name="Ensembl"/>
        </authorList>
    </citation>
    <scope>IDENTIFICATION</scope>
</reference>
<name>A0A4X1T3U3_PIG</name>
<evidence type="ECO:0000259" key="1">
    <source>
        <dbReference type="PROSITE" id="PS51465"/>
    </source>
</evidence>
<reference evidence="2 3" key="1">
    <citation type="submission" date="2017-08" db="EMBL/GenBank/DDBJ databases">
        <title>USMARCv1.0.</title>
        <authorList>
            <person name="Hannum G.I."/>
            <person name="Koren S."/>
            <person name="Schroeder S.G."/>
            <person name="Chin S.C."/>
            <person name="Nonneman D.J."/>
            <person name="Becker S.A."/>
            <person name="Rosen B.D."/>
            <person name="Bickhart D.M."/>
            <person name="Putnam N.H."/>
            <person name="Green R.E."/>
            <person name="Tuggle C.K."/>
            <person name="Liu H."/>
            <person name="Rohrer G.A."/>
            <person name="Warr A."/>
            <person name="Hall R."/>
            <person name="Kim K."/>
            <person name="Hume D.A."/>
            <person name="Talbot R."/>
            <person name="Chow W."/>
            <person name="Howe K."/>
            <person name="Schwartz A.S."/>
            <person name="Watson M."/>
            <person name="Archibald A.L."/>
            <person name="Phillippy A.M."/>
            <person name="Smith T.P.L."/>
        </authorList>
    </citation>
    <scope>NUCLEOTIDE SEQUENCE [LARGE SCALE GENOMIC DNA]</scope>
</reference>
<dbReference type="Pfam" id="PF00050">
    <property type="entry name" value="Kazal_1"/>
    <property type="match status" value="1"/>
</dbReference>
<dbReference type="PROSITE" id="PS51465">
    <property type="entry name" value="KAZAL_2"/>
    <property type="match status" value="1"/>
</dbReference>
<dbReference type="SUPFAM" id="SSF100895">
    <property type="entry name" value="Kazal-type serine protease inhibitors"/>
    <property type="match status" value="1"/>
</dbReference>
<sequence length="65" mass="7478">MIFFFSFLGFHPQHMLNCKQHTAGCTGEYDPVCASNAKTYDNECIFCNEDMNNDVKIDFEHFSAC</sequence>